<evidence type="ECO:0000313" key="1">
    <source>
        <dbReference type="EMBL" id="MDR6607095.1"/>
    </source>
</evidence>
<evidence type="ECO:0000313" key="2">
    <source>
        <dbReference type="Proteomes" id="UP001259420"/>
    </source>
</evidence>
<keyword evidence="2" id="KW-1185">Reference proteome</keyword>
<accession>A0ACC6JLB6</accession>
<dbReference type="EMBL" id="JAVDSD010000004">
    <property type="protein sequence ID" value="MDR6607095.1"/>
    <property type="molecule type" value="Genomic_DNA"/>
</dbReference>
<dbReference type="Proteomes" id="UP001259420">
    <property type="component" value="Unassembled WGS sequence"/>
</dbReference>
<gene>
    <name evidence="1" type="ORF">J2X87_002165</name>
</gene>
<proteinExistence type="predicted"/>
<protein>
    <submittedName>
        <fullName evidence="1">MFS family arabinose efflux permease</fullName>
    </submittedName>
</protein>
<comment type="caution">
    <text evidence="1">The sequence shown here is derived from an EMBL/GenBank/DDBJ whole genome shotgun (WGS) entry which is preliminary data.</text>
</comment>
<name>A0ACC6JLB6_9PSED</name>
<reference evidence="1" key="1">
    <citation type="submission" date="2023-07" db="EMBL/GenBank/DDBJ databases">
        <title>Sorghum-associated microbial communities from plants grown in Nebraska, USA.</title>
        <authorList>
            <person name="Schachtman D."/>
        </authorList>
    </citation>
    <scope>NUCLEOTIDE SEQUENCE</scope>
    <source>
        <strain evidence="1">BE46</strain>
    </source>
</reference>
<sequence length="55" mass="5848">MVAVIQLAITLGATVGRLLYDGIDYQATFIVSGVFPLVAAVLALLVSRMDIPQSR</sequence>
<organism evidence="1 2">
    <name type="scientific">Pseudomonas synxantha</name>
    <dbReference type="NCBI Taxonomy" id="47883"/>
    <lineage>
        <taxon>Bacteria</taxon>
        <taxon>Pseudomonadati</taxon>
        <taxon>Pseudomonadota</taxon>
        <taxon>Gammaproteobacteria</taxon>
        <taxon>Pseudomonadales</taxon>
        <taxon>Pseudomonadaceae</taxon>
        <taxon>Pseudomonas</taxon>
    </lineage>
</organism>